<feature type="transmembrane region" description="Helical" evidence="1">
    <location>
        <begin position="30"/>
        <end position="48"/>
    </location>
</feature>
<sequence length="118" mass="12759">MTDVQTALDPQQENRRLRAAAETMRSRQRLALGGVAAGAMVIGARHQFAQVIPAPVGLAVLAGGIAIPLLAAIPFLRSSCPKCRQRYHSLASVFRHPDNPADCKSCGFNINKHIPRYS</sequence>
<proteinExistence type="predicted"/>
<evidence type="ECO:0000313" key="2">
    <source>
        <dbReference type="EMBL" id="MBF6025224.1"/>
    </source>
</evidence>
<dbReference type="RefSeq" id="WP_194931819.1">
    <property type="nucleotide sequence ID" value="NZ_JADLZT010000007.1"/>
</dbReference>
<dbReference type="Proteomes" id="UP001429984">
    <property type="component" value="Unassembled WGS sequence"/>
</dbReference>
<accession>A0ABS0B873</accession>
<evidence type="ECO:0000256" key="1">
    <source>
        <dbReference type="SAM" id="Phobius"/>
    </source>
</evidence>
<reference evidence="2 3" key="1">
    <citation type="submission" date="2020-11" db="EMBL/GenBank/DDBJ databases">
        <title>Draft Genome Sequence and Secondary Metabolite Biosynthetic Potential of the Lysobacter niastensis Type strain DSM 18481.</title>
        <authorList>
            <person name="Turrini P."/>
            <person name="Artuso I."/>
            <person name="Tescari M."/>
            <person name="Lugli G.A."/>
            <person name="Frangipani E."/>
            <person name="Ventura M."/>
            <person name="Visca P."/>
        </authorList>
    </citation>
    <scope>NUCLEOTIDE SEQUENCE [LARGE SCALE GENOMIC DNA]</scope>
    <source>
        <strain evidence="2 3">DSM 18481</strain>
    </source>
</reference>
<protein>
    <recommendedName>
        <fullName evidence="4">Zinc ribbon domain-containing protein</fullName>
    </recommendedName>
</protein>
<feature type="transmembrane region" description="Helical" evidence="1">
    <location>
        <begin position="54"/>
        <end position="76"/>
    </location>
</feature>
<organism evidence="2 3">
    <name type="scientific">Lysobacter niastensis</name>
    <dbReference type="NCBI Taxonomy" id="380629"/>
    <lineage>
        <taxon>Bacteria</taxon>
        <taxon>Pseudomonadati</taxon>
        <taxon>Pseudomonadota</taxon>
        <taxon>Gammaproteobacteria</taxon>
        <taxon>Lysobacterales</taxon>
        <taxon>Lysobacteraceae</taxon>
        <taxon>Lysobacter</taxon>
    </lineage>
</organism>
<gene>
    <name evidence="2" type="ORF">IU514_14415</name>
</gene>
<evidence type="ECO:0008006" key="4">
    <source>
        <dbReference type="Google" id="ProtNLM"/>
    </source>
</evidence>
<keyword evidence="1" id="KW-0812">Transmembrane</keyword>
<dbReference type="EMBL" id="JADLZT010000007">
    <property type="protein sequence ID" value="MBF6025224.1"/>
    <property type="molecule type" value="Genomic_DNA"/>
</dbReference>
<comment type="caution">
    <text evidence="2">The sequence shown here is derived from an EMBL/GenBank/DDBJ whole genome shotgun (WGS) entry which is preliminary data.</text>
</comment>
<name>A0ABS0B873_9GAMM</name>
<keyword evidence="1" id="KW-1133">Transmembrane helix</keyword>
<keyword evidence="1" id="KW-0472">Membrane</keyword>
<keyword evidence="3" id="KW-1185">Reference proteome</keyword>
<evidence type="ECO:0000313" key="3">
    <source>
        <dbReference type="Proteomes" id="UP001429984"/>
    </source>
</evidence>